<dbReference type="Proteomes" id="UP000640335">
    <property type="component" value="Unassembled WGS sequence"/>
</dbReference>
<dbReference type="RefSeq" id="WP_191748852.1">
    <property type="nucleotide sequence ID" value="NZ_JACSQZ010000009.1"/>
</dbReference>
<comment type="caution">
    <text evidence="1">The sequence shown here is derived from an EMBL/GenBank/DDBJ whole genome shotgun (WGS) entry which is preliminary data.</text>
</comment>
<evidence type="ECO:0008006" key="3">
    <source>
        <dbReference type="Google" id="ProtNLM"/>
    </source>
</evidence>
<proteinExistence type="predicted"/>
<accession>A0ABR8Q1P6</accession>
<dbReference type="InterPro" id="IPR019700">
    <property type="entry name" value="Sigma-G_inhibitor_Gin"/>
</dbReference>
<protein>
    <recommendedName>
        <fullName evidence="3">Inhibitor of sigma-G Gin</fullName>
    </recommendedName>
</protein>
<evidence type="ECO:0000313" key="1">
    <source>
        <dbReference type="EMBL" id="MBD7914342.1"/>
    </source>
</evidence>
<gene>
    <name evidence="1" type="ORF">H9660_04200</name>
</gene>
<keyword evidence="2" id="KW-1185">Reference proteome</keyword>
<reference evidence="1 2" key="1">
    <citation type="submission" date="2020-08" db="EMBL/GenBank/DDBJ databases">
        <title>A Genomic Blueprint of the Chicken Gut Microbiome.</title>
        <authorList>
            <person name="Gilroy R."/>
            <person name="Ravi A."/>
            <person name="Getino M."/>
            <person name="Pursley I."/>
            <person name="Horton D.L."/>
            <person name="Alikhan N.-F."/>
            <person name="Baker D."/>
            <person name="Gharbi K."/>
            <person name="Hall N."/>
            <person name="Watson M."/>
            <person name="Adriaenssens E.M."/>
            <person name="Foster-Nyarko E."/>
            <person name="Jarju S."/>
            <person name="Secka A."/>
            <person name="Antonio M."/>
            <person name="Oren A."/>
            <person name="Chaudhuri R."/>
            <person name="La Ragione R.M."/>
            <person name="Hildebrand F."/>
            <person name="Pallen M.J."/>
        </authorList>
    </citation>
    <scope>NUCLEOTIDE SEQUENCE [LARGE SCALE GENOMIC DNA]</scope>
    <source>
        <strain evidence="1 2">Sa3CUN1</strain>
    </source>
</reference>
<name>A0ABR8Q1P6_9CLOT</name>
<evidence type="ECO:0000313" key="2">
    <source>
        <dbReference type="Proteomes" id="UP000640335"/>
    </source>
</evidence>
<sequence length="71" mass="8374">MYLINKSIDESKNKCMTCRKELNLGGIIANESLLCHNCYDIISRIKVNDLEYDFYKERIKIGLLNKYKLII</sequence>
<dbReference type="EMBL" id="JACSQZ010000009">
    <property type="protein sequence ID" value="MBD7914342.1"/>
    <property type="molecule type" value="Genomic_DNA"/>
</dbReference>
<organism evidence="1 2">
    <name type="scientific">Clostridium gallinarum</name>
    <dbReference type="NCBI Taxonomy" id="2762246"/>
    <lineage>
        <taxon>Bacteria</taxon>
        <taxon>Bacillati</taxon>
        <taxon>Bacillota</taxon>
        <taxon>Clostridia</taxon>
        <taxon>Eubacteriales</taxon>
        <taxon>Clostridiaceae</taxon>
        <taxon>Clostridium</taxon>
    </lineage>
</organism>
<dbReference type="Pfam" id="PF10764">
    <property type="entry name" value="Gin"/>
    <property type="match status" value="1"/>
</dbReference>